<dbReference type="Proteomes" id="UP000515151">
    <property type="component" value="Chromosome 7"/>
</dbReference>
<feature type="domain" description="DNA helicase Pif1-like 2B" evidence="2">
    <location>
        <begin position="120"/>
        <end position="166"/>
    </location>
</feature>
<reference evidence="4" key="2">
    <citation type="submission" date="2025-08" db="UniProtKB">
        <authorList>
            <consortium name="RefSeq"/>
        </authorList>
    </citation>
    <scope>IDENTIFICATION</scope>
    <source>
        <tissue evidence="4">Leaf</tissue>
    </source>
</reference>
<evidence type="ECO:0000313" key="3">
    <source>
        <dbReference type="Proteomes" id="UP000515151"/>
    </source>
</evidence>
<evidence type="ECO:0000259" key="2">
    <source>
        <dbReference type="Pfam" id="PF21530"/>
    </source>
</evidence>
<reference evidence="3" key="1">
    <citation type="journal article" date="2020" name="Plant Biotechnol. J.">
        <title>The pomegranate (Punica granatum L.) draft genome dissects genetic divergence between soft- and hard-seeded cultivars.</title>
        <authorList>
            <person name="Luo X."/>
            <person name="Li H."/>
            <person name="Wu Z."/>
            <person name="Yao W."/>
            <person name="Zhao P."/>
            <person name="Cao D."/>
            <person name="Yu H."/>
            <person name="Li K."/>
            <person name="Poudel K."/>
            <person name="Zhao D."/>
            <person name="Zhang F."/>
            <person name="Xia X."/>
            <person name="Chen L."/>
            <person name="Wang Q."/>
            <person name="Jing D."/>
            <person name="Cao S."/>
        </authorList>
    </citation>
    <scope>NUCLEOTIDE SEQUENCE [LARGE SCALE GENOMIC DNA]</scope>
    <source>
        <strain evidence="3">cv. Tunisia</strain>
    </source>
</reference>
<dbReference type="Pfam" id="PF21530">
    <property type="entry name" value="Pif1_2B_dom"/>
    <property type="match status" value="1"/>
</dbReference>
<dbReference type="OrthoDB" id="1726813at2759"/>
<keyword evidence="3" id="KW-1185">Reference proteome</keyword>
<feature type="region of interest" description="Disordered" evidence="1">
    <location>
        <begin position="1"/>
        <end position="22"/>
    </location>
</feature>
<name>A0A6P8E3L8_PUNGR</name>
<dbReference type="InterPro" id="IPR049163">
    <property type="entry name" value="Pif1-like_2B_dom"/>
</dbReference>
<dbReference type="GeneID" id="116213655"/>
<organism evidence="3 4">
    <name type="scientific">Punica granatum</name>
    <name type="common">Pomegranate</name>
    <dbReference type="NCBI Taxonomy" id="22663"/>
    <lineage>
        <taxon>Eukaryota</taxon>
        <taxon>Viridiplantae</taxon>
        <taxon>Streptophyta</taxon>
        <taxon>Embryophyta</taxon>
        <taxon>Tracheophyta</taxon>
        <taxon>Spermatophyta</taxon>
        <taxon>Magnoliopsida</taxon>
        <taxon>eudicotyledons</taxon>
        <taxon>Gunneridae</taxon>
        <taxon>Pentapetalae</taxon>
        <taxon>rosids</taxon>
        <taxon>malvids</taxon>
        <taxon>Myrtales</taxon>
        <taxon>Lythraceae</taxon>
        <taxon>Punica</taxon>
    </lineage>
</organism>
<dbReference type="AlphaFoldDB" id="A0A6P8E3L8"/>
<evidence type="ECO:0000313" key="4">
    <source>
        <dbReference type="RefSeq" id="XP_031404537.1"/>
    </source>
</evidence>
<sequence>MASKKNSGPPNDINEPRGKAQWDTRTTEINNRDVVATMAIDIVSPPDPHFRGVPLEIKNDSGYWAHFKNCFRAMEGTHVKASIPPALQYLILDRKEYRSSNEIDEASVNVADQEMFYPVEFLNTLNLSGIPNNCLQLKEGMSVMLLRNINSALGMCNRTRLIITQLGAWIIEAKIITGTNVGAKVLILRIVLTAKNSKWPFVP</sequence>
<proteinExistence type="predicted"/>
<evidence type="ECO:0000256" key="1">
    <source>
        <dbReference type="SAM" id="MobiDB-lite"/>
    </source>
</evidence>
<dbReference type="PANTHER" id="PTHR10492">
    <property type="match status" value="1"/>
</dbReference>
<protein>
    <submittedName>
        <fullName evidence="4">Uncharacterized protein LOC116213655</fullName>
    </submittedName>
</protein>
<dbReference type="RefSeq" id="XP_031404537.1">
    <property type="nucleotide sequence ID" value="XM_031548677.1"/>
</dbReference>
<accession>A0A6P8E3L8</accession>
<dbReference type="PANTHER" id="PTHR10492:SF57">
    <property type="entry name" value="ATP-DEPENDENT DNA HELICASE"/>
    <property type="match status" value="1"/>
</dbReference>
<gene>
    <name evidence="4" type="primary">LOC116213655</name>
</gene>